<keyword evidence="5 11" id="KW-0545">Nucleotide biosynthesis</keyword>
<dbReference type="InterPro" id="IPR018095">
    <property type="entry name" value="Thymidylate_kin_CS"/>
</dbReference>
<dbReference type="GO" id="GO:0005829">
    <property type="term" value="C:cytosol"/>
    <property type="evidence" value="ECO:0007669"/>
    <property type="project" value="TreeGrafter"/>
</dbReference>
<dbReference type="HAMAP" id="MF_00165">
    <property type="entry name" value="Thymidylate_kinase"/>
    <property type="match status" value="1"/>
</dbReference>
<keyword evidence="7 11" id="KW-0418">Kinase</keyword>
<dbReference type="EMBL" id="MFJD01000009">
    <property type="protein sequence ID" value="OGG01913.1"/>
    <property type="molecule type" value="Genomic_DNA"/>
</dbReference>
<feature type="domain" description="Thymidylate kinase-like" evidence="12">
    <location>
        <begin position="10"/>
        <end position="198"/>
    </location>
</feature>
<dbReference type="PANTHER" id="PTHR10344">
    <property type="entry name" value="THYMIDYLATE KINASE"/>
    <property type="match status" value="1"/>
</dbReference>
<dbReference type="NCBIfam" id="TIGR00041">
    <property type="entry name" value="DTMP_kinase"/>
    <property type="match status" value="1"/>
</dbReference>
<dbReference type="AlphaFoldDB" id="A0A1F5YPC7"/>
<dbReference type="EC" id="2.7.4.9" evidence="2 11"/>
<dbReference type="STRING" id="1798374.A2Z33_01595"/>
<evidence type="ECO:0000256" key="1">
    <source>
        <dbReference type="ARBA" id="ARBA00009776"/>
    </source>
</evidence>
<dbReference type="Gene3D" id="3.40.50.300">
    <property type="entry name" value="P-loop containing nucleotide triphosphate hydrolases"/>
    <property type="match status" value="1"/>
</dbReference>
<evidence type="ECO:0000256" key="9">
    <source>
        <dbReference type="ARBA" id="ARBA00048743"/>
    </source>
</evidence>
<keyword evidence="8 11" id="KW-0067">ATP-binding</keyword>
<comment type="function">
    <text evidence="10 11">Phosphorylation of dTMP to form dTDP in both de novo and salvage pathways of dTTP synthesis.</text>
</comment>
<dbReference type="SUPFAM" id="SSF52540">
    <property type="entry name" value="P-loop containing nucleoside triphosphate hydrolases"/>
    <property type="match status" value="1"/>
</dbReference>
<dbReference type="CDD" id="cd01672">
    <property type="entry name" value="TMPK"/>
    <property type="match status" value="1"/>
</dbReference>
<reference evidence="13 14" key="1">
    <citation type="journal article" date="2016" name="Nat. Commun.">
        <title>Thousands of microbial genomes shed light on interconnected biogeochemical processes in an aquifer system.</title>
        <authorList>
            <person name="Anantharaman K."/>
            <person name="Brown C.T."/>
            <person name="Hug L.A."/>
            <person name="Sharon I."/>
            <person name="Castelle C.J."/>
            <person name="Probst A.J."/>
            <person name="Thomas B.C."/>
            <person name="Singh A."/>
            <person name="Wilkins M.J."/>
            <person name="Karaoz U."/>
            <person name="Brodie E.L."/>
            <person name="Williams K.H."/>
            <person name="Hubbard S.S."/>
            <person name="Banfield J.F."/>
        </authorList>
    </citation>
    <scope>NUCLEOTIDE SEQUENCE [LARGE SCALE GENOMIC DNA]</scope>
</reference>
<dbReference type="InterPro" id="IPR039430">
    <property type="entry name" value="Thymidylate_kin-like_dom"/>
</dbReference>
<comment type="catalytic activity">
    <reaction evidence="9 11">
        <text>dTMP + ATP = dTDP + ADP</text>
        <dbReference type="Rhea" id="RHEA:13517"/>
        <dbReference type="ChEBI" id="CHEBI:30616"/>
        <dbReference type="ChEBI" id="CHEBI:58369"/>
        <dbReference type="ChEBI" id="CHEBI:63528"/>
        <dbReference type="ChEBI" id="CHEBI:456216"/>
        <dbReference type="EC" id="2.7.4.9"/>
    </reaction>
</comment>
<gene>
    <name evidence="11" type="primary">tmk</name>
    <name evidence="13" type="ORF">A2Z33_01595</name>
</gene>
<comment type="caution">
    <text evidence="13">The sequence shown here is derived from an EMBL/GenBank/DDBJ whole genome shotgun (WGS) entry which is preliminary data.</text>
</comment>
<feature type="binding site" evidence="11">
    <location>
        <begin position="12"/>
        <end position="19"/>
    </location>
    <ligand>
        <name>ATP</name>
        <dbReference type="ChEBI" id="CHEBI:30616"/>
    </ligand>
</feature>
<dbReference type="InterPro" id="IPR018094">
    <property type="entry name" value="Thymidylate_kinase"/>
</dbReference>
<evidence type="ECO:0000256" key="3">
    <source>
        <dbReference type="ARBA" id="ARBA00017144"/>
    </source>
</evidence>
<dbReference type="GO" id="GO:0004798">
    <property type="term" value="F:dTMP kinase activity"/>
    <property type="evidence" value="ECO:0007669"/>
    <property type="project" value="UniProtKB-UniRule"/>
</dbReference>
<dbReference type="PROSITE" id="PS01331">
    <property type="entry name" value="THYMIDYLATE_KINASE"/>
    <property type="match status" value="1"/>
</dbReference>
<evidence type="ECO:0000256" key="7">
    <source>
        <dbReference type="ARBA" id="ARBA00022777"/>
    </source>
</evidence>
<evidence type="ECO:0000256" key="8">
    <source>
        <dbReference type="ARBA" id="ARBA00022840"/>
    </source>
</evidence>
<dbReference type="Pfam" id="PF02223">
    <property type="entry name" value="Thymidylate_kin"/>
    <property type="match status" value="1"/>
</dbReference>
<dbReference type="InterPro" id="IPR027417">
    <property type="entry name" value="P-loop_NTPase"/>
</dbReference>
<accession>A0A1F5YPC7</accession>
<evidence type="ECO:0000256" key="2">
    <source>
        <dbReference type="ARBA" id="ARBA00012980"/>
    </source>
</evidence>
<evidence type="ECO:0000256" key="10">
    <source>
        <dbReference type="ARBA" id="ARBA00057735"/>
    </source>
</evidence>
<evidence type="ECO:0000259" key="12">
    <source>
        <dbReference type="Pfam" id="PF02223"/>
    </source>
</evidence>
<evidence type="ECO:0000256" key="5">
    <source>
        <dbReference type="ARBA" id="ARBA00022727"/>
    </source>
</evidence>
<evidence type="ECO:0000256" key="6">
    <source>
        <dbReference type="ARBA" id="ARBA00022741"/>
    </source>
</evidence>
<dbReference type="Proteomes" id="UP000178448">
    <property type="component" value="Unassembled WGS sequence"/>
</dbReference>
<keyword evidence="4 11" id="KW-0808">Transferase</keyword>
<keyword evidence="6 11" id="KW-0547">Nucleotide-binding</keyword>
<dbReference type="FunFam" id="3.40.50.300:FF:000225">
    <property type="entry name" value="Thymidylate kinase"/>
    <property type="match status" value="1"/>
</dbReference>
<evidence type="ECO:0000256" key="11">
    <source>
        <dbReference type="HAMAP-Rule" id="MF_00165"/>
    </source>
</evidence>
<evidence type="ECO:0000313" key="13">
    <source>
        <dbReference type="EMBL" id="OGG01913.1"/>
    </source>
</evidence>
<comment type="similarity">
    <text evidence="1 11">Belongs to the thymidylate kinase family.</text>
</comment>
<dbReference type="GO" id="GO:0005524">
    <property type="term" value="F:ATP binding"/>
    <property type="evidence" value="ECO:0007669"/>
    <property type="project" value="UniProtKB-UniRule"/>
</dbReference>
<proteinExistence type="inferred from homology"/>
<dbReference type="GO" id="GO:0006235">
    <property type="term" value="P:dTTP biosynthetic process"/>
    <property type="evidence" value="ECO:0007669"/>
    <property type="project" value="UniProtKB-UniRule"/>
</dbReference>
<dbReference type="GO" id="GO:0006227">
    <property type="term" value="P:dUDP biosynthetic process"/>
    <property type="evidence" value="ECO:0007669"/>
    <property type="project" value="TreeGrafter"/>
</dbReference>
<name>A0A1F5YPC7_9BACT</name>
<protein>
    <recommendedName>
        <fullName evidence="3 11">Thymidylate kinase</fullName>
        <ecNumber evidence="2 11">2.7.4.9</ecNumber>
    </recommendedName>
    <alternativeName>
        <fullName evidence="11">dTMP kinase</fullName>
    </alternativeName>
</protein>
<organism evidence="13 14">
    <name type="scientific">Candidatus Gottesmanbacteria bacterium RBG_16_52_11</name>
    <dbReference type="NCBI Taxonomy" id="1798374"/>
    <lineage>
        <taxon>Bacteria</taxon>
        <taxon>Candidatus Gottesmaniibacteriota</taxon>
    </lineage>
</organism>
<dbReference type="PANTHER" id="PTHR10344:SF4">
    <property type="entry name" value="UMP-CMP KINASE 2, MITOCHONDRIAL"/>
    <property type="match status" value="1"/>
</dbReference>
<dbReference type="GO" id="GO:0006233">
    <property type="term" value="P:dTDP biosynthetic process"/>
    <property type="evidence" value="ECO:0007669"/>
    <property type="project" value="InterPro"/>
</dbReference>
<evidence type="ECO:0000256" key="4">
    <source>
        <dbReference type="ARBA" id="ARBA00022679"/>
    </source>
</evidence>
<evidence type="ECO:0000313" key="14">
    <source>
        <dbReference type="Proteomes" id="UP000178448"/>
    </source>
</evidence>
<sequence length="216" mass="24058">MSKRGYFIVFEGGEGAGKSIQVEILSSHLREDKFPFVVTREPGGTRIGEQIRAITHNQDNVDLDPVTEAYLMAASRAQHVRETILPALTAGKIVICDRYVDSSIAYQGFGRQLGSAAISRLNILAVNGAVPDLTILLDVVPKSGLRRRRHDRGTKDRLDLQDAAFYERVYDGYRRISHGKNGKYVIIDASRNIEQVATAVWEIVRPKIRLLKKGAV</sequence>